<dbReference type="SUPFAM" id="SSF52833">
    <property type="entry name" value="Thioredoxin-like"/>
    <property type="match status" value="1"/>
</dbReference>
<dbReference type="PROSITE" id="PS51352">
    <property type="entry name" value="THIOREDOXIN_2"/>
    <property type="match status" value="1"/>
</dbReference>
<dbReference type="InterPro" id="IPR013766">
    <property type="entry name" value="Thioredoxin_domain"/>
</dbReference>
<dbReference type="InterPro" id="IPR050824">
    <property type="entry name" value="Thiol_disulfide_DsbA"/>
</dbReference>
<comment type="subcellular location">
    <subcellularLocation>
        <location evidence="1">Periplasm</location>
    </subcellularLocation>
</comment>
<dbReference type="EMBL" id="FNQO01000002">
    <property type="protein sequence ID" value="SEA19490.1"/>
    <property type="molecule type" value="Genomic_DNA"/>
</dbReference>
<comment type="similarity">
    <text evidence="2">Belongs to the thioredoxin family. DsbA subfamily.</text>
</comment>
<keyword evidence="12" id="KW-1185">Reference proteome</keyword>
<evidence type="ECO:0000313" key="11">
    <source>
        <dbReference type="EMBL" id="SEA19490.1"/>
    </source>
</evidence>
<dbReference type="PROSITE" id="PS00194">
    <property type="entry name" value="THIOREDOXIN_1"/>
    <property type="match status" value="1"/>
</dbReference>
<feature type="chain" id="PRO_5011633418" description="Thiol:disulfide interchange protein DsbA" evidence="9">
    <location>
        <begin position="27"/>
        <end position="232"/>
    </location>
</feature>
<keyword evidence="5" id="KW-0574">Periplasm</keyword>
<dbReference type="RefSeq" id="WP_091388205.1">
    <property type="nucleotide sequence ID" value="NZ_FNQO01000002.1"/>
</dbReference>
<dbReference type="InterPro" id="IPR023205">
    <property type="entry name" value="DsbA/DsbL"/>
</dbReference>
<dbReference type="GO" id="GO:0042597">
    <property type="term" value="C:periplasmic space"/>
    <property type="evidence" value="ECO:0007669"/>
    <property type="project" value="UniProtKB-SubCell"/>
</dbReference>
<protein>
    <recommendedName>
        <fullName evidence="3">Thiol:disulfide interchange protein DsbA</fullName>
    </recommendedName>
</protein>
<dbReference type="Proteomes" id="UP000198658">
    <property type="component" value="Unassembled WGS sequence"/>
</dbReference>
<reference evidence="12" key="1">
    <citation type="submission" date="2016-10" db="EMBL/GenBank/DDBJ databases">
        <authorList>
            <person name="Varghese N."/>
            <person name="Submissions S."/>
        </authorList>
    </citation>
    <scope>NUCLEOTIDE SEQUENCE [LARGE SCALE GENOMIC DNA]</scope>
    <source>
        <strain evidence="12">CGMCC 1.10657</strain>
    </source>
</reference>
<dbReference type="OrthoDB" id="9784896at2"/>
<dbReference type="InterPro" id="IPR001853">
    <property type="entry name" value="DSBA-like_thioredoxin_dom"/>
</dbReference>
<dbReference type="CDD" id="cd03019">
    <property type="entry name" value="DsbA_DsbA"/>
    <property type="match status" value="1"/>
</dbReference>
<keyword evidence="7" id="KW-0676">Redox-active center</keyword>
<evidence type="ECO:0000256" key="6">
    <source>
        <dbReference type="ARBA" id="ARBA00023157"/>
    </source>
</evidence>
<dbReference type="STRING" id="658218.SAMN05216562_2233"/>
<dbReference type="GO" id="GO:0015036">
    <property type="term" value="F:disulfide oxidoreductase activity"/>
    <property type="evidence" value="ECO:0007669"/>
    <property type="project" value="UniProtKB-ARBA"/>
</dbReference>
<evidence type="ECO:0000259" key="10">
    <source>
        <dbReference type="PROSITE" id="PS51352"/>
    </source>
</evidence>
<sequence length="232" mass="25799">MRAVVAPLSKGFAMVLALLFSLVACAQDSGEFKAGQHYQVLPQAVPQKDDSKIEVTELFWYGCGHCYHFEPSLDSWKKDMPADVELVKIPAIWQPVMEVHARMYYVADAMGVLDKMHSPIFNAINNQRKMFATRDGRNWNPDLAAIEELFNKHGADGAKAAKLMNSFSINSKVKQGMANQRAYQLSGTPEMVVAGKYRISTSLPGLKGKSNGQELMLQVADYLIAKERAERG</sequence>
<dbReference type="PROSITE" id="PS51257">
    <property type="entry name" value="PROKAR_LIPOPROTEIN"/>
    <property type="match status" value="1"/>
</dbReference>
<evidence type="ECO:0000313" key="12">
    <source>
        <dbReference type="Proteomes" id="UP000198658"/>
    </source>
</evidence>
<dbReference type="Pfam" id="PF01323">
    <property type="entry name" value="DSBA"/>
    <property type="match status" value="1"/>
</dbReference>
<feature type="disulfide bond" description="Redox-active" evidence="8">
    <location>
        <begin position="63"/>
        <end position="66"/>
    </location>
</feature>
<keyword evidence="6" id="KW-1015">Disulfide bond</keyword>
<evidence type="ECO:0000256" key="3">
    <source>
        <dbReference type="ARBA" id="ARBA00013831"/>
    </source>
</evidence>
<feature type="signal peptide" evidence="9">
    <location>
        <begin position="1"/>
        <end position="26"/>
    </location>
</feature>
<dbReference type="InterPro" id="IPR017937">
    <property type="entry name" value="Thioredoxin_CS"/>
</dbReference>
<accession>A0A1H3Z776</accession>
<evidence type="ECO:0000256" key="2">
    <source>
        <dbReference type="ARBA" id="ARBA00005791"/>
    </source>
</evidence>
<evidence type="ECO:0000256" key="8">
    <source>
        <dbReference type="PIRSR" id="PIRSR001488-1"/>
    </source>
</evidence>
<keyword evidence="4 9" id="KW-0732">Signal</keyword>
<dbReference type="InterPro" id="IPR036249">
    <property type="entry name" value="Thioredoxin-like_sf"/>
</dbReference>
<dbReference type="Gene3D" id="3.40.30.10">
    <property type="entry name" value="Glutaredoxin"/>
    <property type="match status" value="1"/>
</dbReference>
<dbReference type="PIRSF" id="PIRSF001488">
    <property type="entry name" value="Tdi_protein"/>
    <property type="match status" value="1"/>
</dbReference>
<dbReference type="PANTHER" id="PTHR35891">
    <property type="entry name" value="THIOL:DISULFIDE INTERCHANGE PROTEIN DSBA"/>
    <property type="match status" value="1"/>
</dbReference>
<feature type="domain" description="Thioredoxin" evidence="10">
    <location>
        <begin position="18"/>
        <end position="155"/>
    </location>
</feature>
<dbReference type="AlphaFoldDB" id="A0A1H3Z776"/>
<evidence type="ECO:0000256" key="7">
    <source>
        <dbReference type="ARBA" id="ARBA00023284"/>
    </source>
</evidence>
<organism evidence="11 12">
    <name type="scientific">Microbulbifer marinus</name>
    <dbReference type="NCBI Taxonomy" id="658218"/>
    <lineage>
        <taxon>Bacteria</taxon>
        <taxon>Pseudomonadati</taxon>
        <taxon>Pseudomonadota</taxon>
        <taxon>Gammaproteobacteria</taxon>
        <taxon>Cellvibrionales</taxon>
        <taxon>Microbulbiferaceae</taxon>
        <taxon>Microbulbifer</taxon>
    </lineage>
</organism>
<evidence type="ECO:0000256" key="5">
    <source>
        <dbReference type="ARBA" id="ARBA00022764"/>
    </source>
</evidence>
<gene>
    <name evidence="11" type="ORF">SAMN05216562_2233</name>
</gene>
<evidence type="ECO:0000256" key="9">
    <source>
        <dbReference type="SAM" id="SignalP"/>
    </source>
</evidence>
<dbReference type="PANTHER" id="PTHR35891:SF2">
    <property type="entry name" value="THIOL:DISULFIDE INTERCHANGE PROTEIN DSBA"/>
    <property type="match status" value="1"/>
</dbReference>
<evidence type="ECO:0000256" key="1">
    <source>
        <dbReference type="ARBA" id="ARBA00004418"/>
    </source>
</evidence>
<evidence type="ECO:0000256" key="4">
    <source>
        <dbReference type="ARBA" id="ARBA00022729"/>
    </source>
</evidence>
<name>A0A1H3Z776_9GAMM</name>
<proteinExistence type="inferred from homology"/>